<evidence type="ECO:0000313" key="1">
    <source>
        <dbReference type="EMBL" id="CAG8828725.1"/>
    </source>
</evidence>
<dbReference type="Proteomes" id="UP000789920">
    <property type="component" value="Unassembled WGS sequence"/>
</dbReference>
<keyword evidence="2" id="KW-1185">Reference proteome</keyword>
<proteinExistence type="predicted"/>
<comment type="caution">
    <text evidence="1">The sequence shown here is derived from an EMBL/GenBank/DDBJ whole genome shotgun (WGS) entry which is preliminary data.</text>
</comment>
<evidence type="ECO:0000313" key="2">
    <source>
        <dbReference type="Proteomes" id="UP000789920"/>
    </source>
</evidence>
<feature type="non-terminal residue" evidence="1">
    <location>
        <position position="163"/>
    </location>
</feature>
<gene>
    <name evidence="1" type="ORF">RPERSI_LOCUS27313</name>
</gene>
<name>A0ACA9S7P4_9GLOM</name>
<protein>
    <submittedName>
        <fullName evidence="1">25088_t:CDS:1</fullName>
    </submittedName>
</protein>
<accession>A0ACA9S7P4</accession>
<organism evidence="1 2">
    <name type="scientific">Racocetra persica</name>
    <dbReference type="NCBI Taxonomy" id="160502"/>
    <lineage>
        <taxon>Eukaryota</taxon>
        <taxon>Fungi</taxon>
        <taxon>Fungi incertae sedis</taxon>
        <taxon>Mucoromycota</taxon>
        <taxon>Glomeromycotina</taxon>
        <taxon>Glomeromycetes</taxon>
        <taxon>Diversisporales</taxon>
        <taxon>Gigasporaceae</taxon>
        <taxon>Racocetra</taxon>
    </lineage>
</organism>
<dbReference type="EMBL" id="CAJVQC010095965">
    <property type="protein sequence ID" value="CAG8828725.1"/>
    <property type="molecule type" value="Genomic_DNA"/>
</dbReference>
<sequence>DPYMLEQSLTDIEFHPFLIKIDKYNIYITALGCPSTGNADEVEAGVGYIAMFTEIYQNGVSKYHYTGMTPNEVCSSTIIEFHNSIALLYPQQYIFKDRELRAWRALFKAAGCHEITLFTNNKSKECFKNVYNANKKGQDGRTRILSIIAKEFTYAELEKKLGV</sequence>
<feature type="non-terminal residue" evidence="1">
    <location>
        <position position="1"/>
    </location>
</feature>
<reference evidence="1" key="1">
    <citation type="submission" date="2021-06" db="EMBL/GenBank/DDBJ databases">
        <authorList>
            <person name="Kallberg Y."/>
            <person name="Tangrot J."/>
            <person name="Rosling A."/>
        </authorList>
    </citation>
    <scope>NUCLEOTIDE SEQUENCE</scope>
    <source>
        <strain evidence="1">MA461A</strain>
    </source>
</reference>